<dbReference type="OMA" id="MPQTEAY"/>
<dbReference type="Proteomes" id="UP000295192">
    <property type="component" value="Unassembled WGS sequence"/>
</dbReference>
<evidence type="ECO:0000313" key="4">
    <source>
        <dbReference type="EMBL" id="TDG45944.1"/>
    </source>
</evidence>
<feature type="compositionally biased region" description="Pro residues" evidence="1">
    <location>
        <begin position="456"/>
        <end position="486"/>
    </location>
</feature>
<keyword evidence="2" id="KW-0732">Signal</keyword>
<dbReference type="OrthoDB" id="8030445at2759"/>
<evidence type="ECO:0000259" key="3">
    <source>
        <dbReference type="Pfam" id="PF15918"/>
    </source>
</evidence>
<evidence type="ECO:0000313" key="5">
    <source>
        <dbReference type="Proteomes" id="UP000295192"/>
    </source>
</evidence>
<feature type="domain" description="DUF4744" evidence="3">
    <location>
        <begin position="487"/>
        <end position="540"/>
    </location>
</feature>
<keyword evidence="5" id="KW-1185">Reference proteome</keyword>
<feature type="region of interest" description="Disordered" evidence="1">
    <location>
        <begin position="203"/>
        <end position="236"/>
    </location>
</feature>
<reference evidence="4 5" key="1">
    <citation type="journal article" date="2019" name="J. Hered.">
        <title>An Improved Genome Assembly for Drosophila navojoa, the Basal Species in the mojavensis Cluster.</title>
        <authorList>
            <person name="Vanderlinde T."/>
            <person name="Dupim E.G."/>
            <person name="Nazario-Yepiz N.O."/>
            <person name="Carvalho A.B."/>
        </authorList>
    </citation>
    <scope>NUCLEOTIDE SEQUENCE [LARGE SCALE GENOMIC DNA]</scope>
    <source>
        <strain evidence="4">Navoj_Jal97</strain>
        <tissue evidence="4">Whole organism</tissue>
    </source>
</reference>
<name>A0A484BBA9_DRONA</name>
<proteinExistence type="predicted"/>
<dbReference type="InterPro" id="IPR031806">
    <property type="entry name" value="DUF4744"/>
</dbReference>
<feature type="region of interest" description="Disordered" evidence="1">
    <location>
        <begin position="450"/>
        <end position="517"/>
    </location>
</feature>
<feature type="signal peptide" evidence="2">
    <location>
        <begin position="1"/>
        <end position="29"/>
    </location>
</feature>
<gene>
    <name evidence="4" type="ORF">AWZ03_007664</name>
</gene>
<dbReference type="EMBL" id="LSRL02000068">
    <property type="protein sequence ID" value="TDG45944.1"/>
    <property type="molecule type" value="Genomic_DNA"/>
</dbReference>
<feature type="compositionally biased region" description="Low complexity" evidence="1">
    <location>
        <begin position="207"/>
        <end position="236"/>
    </location>
</feature>
<feature type="compositionally biased region" description="Basic and acidic residues" evidence="1">
    <location>
        <begin position="499"/>
        <end position="513"/>
    </location>
</feature>
<dbReference type="Pfam" id="PF15918">
    <property type="entry name" value="DUF4744"/>
    <property type="match status" value="1"/>
</dbReference>
<dbReference type="STRING" id="7232.A0A484BBA9"/>
<comment type="caution">
    <text evidence="4">The sequence shown here is derived from an EMBL/GenBank/DDBJ whole genome shotgun (WGS) entry which is preliminary data.</text>
</comment>
<accession>A0A484BBA9</accession>
<protein>
    <recommendedName>
        <fullName evidence="3">DUF4744 domain-containing protein</fullName>
    </recommendedName>
</protein>
<evidence type="ECO:0000256" key="1">
    <source>
        <dbReference type="SAM" id="MobiDB-lite"/>
    </source>
</evidence>
<evidence type="ECO:0000256" key="2">
    <source>
        <dbReference type="SAM" id="SignalP"/>
    </source>
</evidence>
<organism evidence="4 5">
    <name type="scientific">Drosophila navojoa</name>
    <name type="common">Fruit fly</name>
    <dbReference type="NCBI Taxonomy" id="7232"/>
    <lineage>
        <taxon>Eukaryota</taxon>
        <taxon>Metazoa</taxon>
        <taxon>Ecdysozoa</taxon>
        <taxon>Arthropoda</taxon>
        <taxon>Hexapoda</taxon>
        <taxon>Insecta</taxon>
        <taxon>Pterygota</taxon>
        <taxon>Neoptera</taxon>
        <taxon>Endopterygota</taxon>
        <taxon>Diptera</taxon>
        <taxon>Brachycera</taxon>
        <taxon>Muscomorpha</taxon>
        <taxon>Ephydroidea</taxon>
        <taxon>Drosophilidae</taxon>
        <taxon>Drosophila</taxon>
    </lineage>
</organism>
<dbReference type="AlphaFoldDB" id="A0A484BBA9"/>
<sequence>MSDAAPTRPARVAVTLLLMLLSLLGCTASEKPTSAEDTSWMAPLQQQYGWDASELRNKMHQGDATTYELGTPNYQILNPEDEPEYITADQPHYQEMLRRLTSSSNGSHTIDMTMPSTISSASASAVASGSASASDEPKEVKWEKLQKRSFHQPAMIVRHNSMFALLALALSALALSHAHFPQYCAECEQEIWEQVPCSEISSTTLRPPISTTGSTPAISTTTQTPPTVTTPPTTLTPTLPPIISTLPYVYTTPATPYTTPSTYKKCYCECKLGCKEFCRKVSVASPKQQITQISSTGEYAPGGQVEYTQSLQRKYYPKYAAKSYKPYPVVYSEAAGAASAPAANNINAPNYTLEELAHLLSSSYGARKGYPASPQPQPQPPQQQSVYYAPQPLISRLQPQYRQLISKVSPPKEHVIIKTASAAVSASGRAVAKAKTPYNEVVATSAPVYESTTSYPIPPPEPPKPYPEPEPEPVPLPVPVPVPLPMPQTEAYPSQTEAYPDKSYEAPESKGKSESSSFDLAIDNYLKDFGYGNQVRDLDY</sequence>
<feature type="chain" id="PRO_5019747422" description="DUF4744 domain-containing protein" evidence="2">
    <location>
        <begin position="30"/>
        <end position="540"/>
    </location>
</feature>